<dbReference type="STRING" id="1348612.A0A397H502"/>
<feature type="region of interest" description="Disordered" evidence="2">
    <location>
        <begin position="511"/>
        <end position="618"/>
    </location>
</feature>
<evidence type="ECO:0000313" key="4">
    <source>
        <dbReference type="Proteomes" id="UP000266861"/>
    </source>
</evidence>
<dbReference type="OrthoDB" id="2408226at2759"/>
<dbReference type="PANTHER" id="PTHR35711:SF1">
    <property type="entry name" value="ECTODERMAL, ISOFORM F"/>
    <property type="match status" value="1"/>
</dbReference>
<feature type="region of interest" description="Disordered" evidence="2">
    <location>
        <begin position="1"/>
        <end position="81"/>
    </location>
</feature>
<dbReference type="Proteomes" id="UP000266861">
    <property type="component" value="Unassembled WGS sequence"/>
</dbReference>
<keyword evidence="4" id="KW-1185">Reference proteome</keyword>
<dbReference type="EMBL" id="PQFF01000338">
    <property type="protein sequence ID" value="RHZ58161.1"/>
    <property type="molecule type" value="Genomic_DNA"/>
</dbReference>
<gene>
    <name evidence="3" type="ORF">Glove_375g48</name>
</gene>
<evidence type="ECO:0000256" key="1">
    <source>
        <dbReference type="SAM" id="Coils"/>
    </source>
</evidence>
<protein>
    <submittedName>
        <fullName evidence="3">Uncharacterized protein</fullName>
    </submittedName>
</protein>
<feature type="coiled-coil region" evidence="1">
    <location>
        <begin position="96"/>
        <end position="130"/>
    </location>
</feature>
<feature type="compositionally biased region" description="Polar residues" evidence="2">
    <location>
        <begin position="570"/>
        <end position="587"/>
    </location>
</feature>
<feature type="compositionally biased region" description="Low complexity" evidence="2">
    <location>
        <begin position="556"/>
        <end position="569"/>
    </location>
</feature>
<keyword evidence="1" id="KW-0175">Coiled coil</keyword>
<evidence type="ECO:0000313" key="3">
    <source>
        <dbReference type="EMBL" id="RHZ58161.1"/>
    </source>
</evidence>
<feature type="region of interest" description="Disordered" evidence="2">
    <location>
        <begin position="260"/>
        <end position="356"/>
    </location>
</feature>
<sequence length="697" mass="80353">MSNLNELFKKKKQNPSRTSSYSRASSSRPSSASASRPSSTSALRPSSASALRPSSASTSRPSLFPRPLLESEDSDLTSSSVDQMNDAVTRRIFSKLDNLKTLLEKVKKNQEDMKEEIKTIKEEVAILSHDQAVIIKSAQDLLEKKIYPNYDEFKESAEFFLRESDNEFFSTLGSKWEPYFEKKIRKPLSKRLRSLRGTLCARVKTAIFENFSNMLPPISNVAKASEIAAWKKKLAVSNCFHYETIGKIFTKMLSKNKKIGESSKKISKIRKNNKKISKIRKNKKNKKESSSSSSSSSSSLSSLSSSSPSSPTASSSLSSPSSFANESSSSSDESDESDESESSSEEEKKKKKKTKTIKYLDSESYKRVRKELFLVYNSKYKTKYLIKPELTWVEQRNFIITKLLPHLSKIMNKKYTVSDTDLLEMIHTRWETRHRIHRTIVKGNRKIELRRLRKNTDMQKKKKLRNRAAEYLFQGGDEKLALYPRKEVKKILNETEYHSEEWEMTDEEYKYGEGSFGDANNRDNDNRNNDDDNNRNNDNNNDNDNNRNNNYDDDNNNSNSNSNSSNRSRGTTAATSITSTRQKTTSIYIKDKCRPANTQKAQKTRIRSERHKQNKTEAEIPKGAPIWTLSREALEHLNWVNRDIPIYDPDEDNDNNEEEEDNDNNEEVRTSSRKRKRKRKGKEKEKKNKKSKKNKKK</sequence>
<proteinExistence type="predicted"/>
<name>A0A397H502_9GLOM</name>
<feature type="compositionally biased region" description="Low complexity" evidence="2">
    <location>
        <begin position="536"/>
        <end position="549"/>
    </location>
</feature>
<feature type="compositionally biased region" description="Basic residues" evidence="2">
    <location>
        <begin position="602"/>
        <end position="613"/>
    </location>
</feature>
<evidence type="ECO:0000256" key="2">
    <source>
        <dbReference type="SAM" id="MobiDB-lite"/>
    </source>
</evidence>
<feature type="compositionally biased region" description="Basic residues" evidence="2">
    <location>
        <begin position="265"/>
        <end position="286"/>
    </location>
</feature>
<feature type="compositionally biased region" description="Basic and acidic residues" evidence="2">
    <location>
        <begin position="520"/>
        <end position="535"/>
    </location>
</feature>
<feature type="compositionally biased region" description="Low complexity" evidence="2">
    <location>
        <begin position="290"/>
        <end position="331"/>
    </location>
</feature>
<feature type="compositionally biased region" description="Low complexity" evidence="2">
    <location>
        <begin position="15"/>
        <end position="63"/>
    </location>
</feature>
<feature type="compositionally biased region" description="Basic residues" evidence="2">
    <location>
        <begin position="671"/>
        <end position="697"/>
    </location>
</feature>
<feature type="region of interest" description="Disordered" evidence="2">
    <location>
        <begin position="645"/>
        <end position="697"/>
    </location>
</feature>
<reference evidence="3 4" key="1">
    <citation type="submission" date="2018-08" db="EMBL/GenBank/DDBJ databases">
        <title>Genome and evolution of the arbuscular mycorrhizal fungus Diversispora epigaea (formerly Glomus versiforme) and its bacterial endosymbionts.</title>
        <authorList>
            <person name="Sun X."/>
            <person name="Fei Z."/>
            <person name="Harrison M."/>
        </authorList>
    </citation>
    <scope>NUCLEOTIDE SEQUENCE [LARGE SCALE GENOMIC DNA]</scope>
    <source>
        <strain evidence="3 4">IT104</strain>
    </source>
</reference>
<feature type="compositionally biased region" description="Acidic residues" evidence="2">
    <location>
        <begin position="648"/>
        <end position="665"/>
    </location>
</feature>
<dbReference type="PANTHER" id="PTHR35711">
    <property type="entry name" value="EXPRESSED PROTEIN"/>
    <property type="match status" value="1"/>
</dbReference>
<comment type="caution">
    <text evidence="3">The sequence shown here is derived from an EMBL/GenBank/DDBJ whole genome shotgun (WGS) entry which is preliminary data.</text>
</comment>
<dbReference type="AlphaFoldDB" id="A0A397H502"/>
<organism evidence="3 4">
    <name type="scientific">Diversispora epigaea</name>
    <dbReference type="NCBI Taxonomy" id="1348612"/>
    <lineage>
        <taxon>Eukaryota</taxon>
        <taxon>Fungi</taxon>
        <taxon>Fungi incertae sedis</taxon>
        <taxon>Mucoromycota</taxon>
        <taxon>Glomeromycotina</taxon>
        <taxon>Glomeromycetes</taxon>
        <taxon>Diversisporales</taxon>
        <taxon>Diversisporaceae</taxon>
        <taxon>Diversispora</taxon>
    </lineage>
</organism>
<feature type="compositionally biased region" description="Acidic residues" evidence="2">
    <location>
        <begin position="332"/>
        <end position="344"/>
    </location>
</feature>
<accession>A0A397H502</accession>